<dbReference type="PANTHER" id="PTHR47700:SF2">
    <property type="entry name" value="CHITINASE"/>
    <property type="match status" value="1"/>
</dbReference>
<sequence>MKYAVIQVDLNNQFSPISLWLPPCYVLRTTYSACSEYNLLIVAIYTQWQPRILVEDCSAIRDLSCPEQFNMGGWTGCDGLEQGDLLCVSAGDPPMPAALPRATGGPQAPGAARPSNYVSLVFIERMSSRSADHRVSRVIRYLKSTITSGL</sequence>
<reference evidence="3" key="2">
    <citation type="journal article" date="2023" name="IMA Fungus">
        <title>Comparative genomic study of the Penicillium genus elucidates a diverse pangenome and 15 lateral gene transfer events.</title>
        <authorList>
            <person name="Petersen C."/>
            <person name="Sorensen T."/>
            <person name="Nielsen M.R."/>
            <person name="Sondergaard T.E."/>
            <person name="Sorensen J.L."/>
            <person name="Fitzpatrick D.A."/>
            <person name="Frisvad J.C."/>
            <person name="Nielsen K.L."/>
        </authorList>
    </citation>
    <scope>NUCLEOTIDE SEQUENCE</scope>
    <source>
        <strain evidence="3">IBT 19713</strain>
    </source>
</reference>
<evidence type="ECO:0000313" key="4">
    <source>
        <dbReference type="Proteomes" id="UP001150941"/>
    </source>
</evidence>
<accession>A0A9W9TJS3</accession>
<name>A0A9W9TJS3_9EURO</name>
<dbReference type="EMBL" id="JAPQKS010000005">
    <property type="protein sequence ID" value="KAJ5225139.1"/>
    <property type="molecule type" value="Genomic_DNA"/>
</dbReference>
<gene>
    <name evidence="3" type="ORF">N7468_006364</name>
</gene>
<keyword evidence="2" id="KW-0843">Virulence</keyword>
<evidence type="ECO:0000256" key="2">
    <source>
        <dbReference type="ARBA" id="ARBA00023026"/>
    </source>
</evidence>
<protein>
    <submittedName>
        <fullName evidence="3">Peptidoglycan-binding Lysin subgroup</fullName>
    </submittedName>
</protein>
<organism evidence="3 4">
    <name type="scientific">Penicillium chermesinum</name>
    <dbReference type="NCBI Taxonomy" id="63820"/>
    <lineage>
        <taxon>Eukaryota</taxon>
        <taxon>Fungi</taxon>
        <taxon>Dikarya</taxon>
        <taxon>Ascomycota</taxon>
        <taxon>Pezizomycotina</taxon>
        <taxon>Eurotiomycetes</taxon>
        <taxon>Eurotiomycetidae</taxon>
        <taxon>Eurotiales</taxon>
        <taxon>Aspergillaceae</taxon>
        <taxon>Penicillium</taxon>
    </lineage>
</organism>
<dbReference type="AlphaFoldDB" id="A0A9W9TJS3"/>
<dbReference type="PANTHER" id="PTHR47700">
    <property type="entry name" value="V CHITINASE, PUTATIVE (AFU_ORTHOLOGUE AFUA_6G13720)-RELATED"/>
    <property type="match status" value="1"/>
</dbReference>
<dbReference type="InterPro" id="IPR053214">
    <property type="entry name" value="LysM12-like"/>
</dbReference>
<reference evidence="3" key="1">
    <citation type="submission" date="2022-11" db="EMBL/GenBank/DDBJ databases">
        <authorList>
            <person name="Petersen C."/>
        </authorList>
    </citation>
    <scope>NUCLEOTIDE SEQUENCE</scope>
    <source>
        <strain evidence="3">IBT 19713</strain>
    </source>
</reference>
<keyword evidence="1" id="KW-0147">Chitin-binding</keyword>
<dbReference type="RefSeq" id="XP_058328550.1">
    <property type="nucleotide sequence ID" value="XM_058475660.1"/>
</dbReference>
<dbReference type="OrthoDB" id="73875at2759"/>
<dbReference type="GO" id="GO:0008061">
    <property type="term" value="F:chitin binding"/>
    <property type="evidence" value="ECO:0007669"/>
    <property type="project" value="UniProtKB-KW"/>
</dbReference>
<keyword evidence="4" id="KW-1185">Reference proteome</keyword>
<dbReference type="Proteomes" id="UP001150941">
    <property type="component" value="Unassembled WGS sequence"/>
</dbReference>
<comment type="caution">
    <text evidence="3">The sequence shown here is derived from an EMBL/GenBank/DDBJ whole genome shotgun (WGS) entry which is preliminary data.</text>
</comment>
<proteinExistence type="predicted"/>
<dbReference type="GeneID" id="83202963"/>
<evidence type="ECO:0000256" key="1">
    <source>
        <dbReference type="ARBA" id="ARBA00022669"/>
    </source>
</evidence>
<evidence type="ECO:0000313" key="3">
    <source>
        <dbReference type="EMBL" id="KAJ5225139.1"/>
    </source>
</evidence>